<evidence type="ECO:0000256" key="2">
    <source>
        <dbReference type="ARBA" id="ARBA00022692"/>
    </source>
</evidence>
<dbReference type="InterPro" id="IPR036259">
    <property type="entry name" value="MFS_trans_sf"/>
</dbReference>
<dbReference type="PANTHER" id="PTHR42718:SF39">
    <property type="entry name" value="ACTINORHODIN TRANSPORTER-RELATED"/>
    <property type="match status" value="1"/>
</dbReference>
<dbReference type="Gene3D" id="1.20.1250.20">
    <property type="entry name" value="MFS general substrate transporter like domains"/>
    <property type="match status" value="1"/>
</dbReference>
<comment type="subcellular location">
    <subcellularLocation>
        <location evidence="1">Membrane</location>
        <topology evidence="1">Multi-pass membrane protein</topology>
    </subcellularLocation>
</comment>
<feature type="transmembrane region" description="Helical" evidence="7">
    <location>
        <begin position="72"/>
        <end position="92"/>
    </location>
</feature>
<feature type="transmembrane region" description="Helical" evidence="7">
    <location>
        <begin position="365"/>
        <end position="385"/>
    </location>
</feature>
<dbReference type="RefSeq" id="WP_193553420.1">
    <property type="nucleotide sequence ID" value="NZ_JBFAUK010000001.1"/>
</dbReference>
<dbReference type="EMBL" id="JBFAUK010000001">
    <property type="protein sequence ID" value="MEV5505060.1"/>
    <property type="molecule type" value="Genomic_DNA"/>
</dbReference>
<evidence type="ECO:0000256" key="7">
    <source>
        <dbReference type="SAM" id="Phobius"/>
    </source>
</evidence>
<evidence type="ECO:0000256" key="1">
    <source>
        <dbReference type="ARBA" id="ARBA00004141"/>
    </source>
</evidence>
<feature type="transmembrane region" description="Helical" evidence="7">
    <location>
        <begin position="197"/>
        <end position="217"/>
    </location>
</feature>
<protein>
    <submittedName>
        <fullName evidence="8">MFS transporter</fullName>
    </submittedName>
</protein>
<dbReference type="SUPFAM" id="SSF103473">
    <property type="entry name" value="MFS general substrate transporter"/>
    <property type="match status" value="1"/>
</dbReference>
<proteinExistence type="predicted"/>
<feature type="transmembrane region" description="Helical" evidence="7">
    <location>
        <begin position="257"/>
        <end position="278"/>
    </location>
</feature>
<feature type="transmembrane region" description="Helical" evidence="7">
    <location>
        <begin position="104"/>
        <end position="123"/>
    </location>
</feature>
<dbReference type="Proteomes" id="UP001552594">
    <property type="component" value="Unassembled WGS sequence"/>
</dbReference>
<dbReference type="PANTHER" id="PTHR42718">
    <property type="entry name" value="MAJOR FACILITATOR SUPERFAMILY MULTIDRUG TRANSPORTER MFSC"/>
    <property type="match status" value="1"/>
</dbReference>
<feature type="transmembrane region" description="Helical" evidence="7">
    <location>
        <begin position="431"/>
        <end position="455"/>
    </location>
</feature>
<dbReference type="Gene3D" id="1.20.1720.10">
    <property type="entry name" value="Multidrug resistance protein D"/>
    <property type="match status" value="1"/>
</dbReference>
<keyword evidence="2 7" id="KW-0812">Transmembrane</keyword>
<dbReference type="PRINTS" id="PR01036">
    <property type="entry name" value="TCRTETB"/>
</dbReference>
<dbReference type="InterPro" id="IPR011701">
    <property type="entry name" value="MFS"/>
</dbReference>
<gene>
    <name evidence="8" type="ORF">AB0L16_01075</name>
</gene>
<comment type="caution">
    <text evidence="8">The sequence shown here is derived from an EMBL/GenBank/DDBJ whole genome shotgun (WGS) entry which is preliminary data.</text>
</comment>
<evidence type="ECO:0000256" key="6">
    <source>
        <dbReference type="SAM" id="MobiDB-lite"/>
    </source>
</evidence>
<feature type="transmembrane region" description="Helical" evidence="7">
    <location>
        <begin position="129"/>
        <end position="150"/>
    </location>
</feature>
<feature type="transmembrane region" description="Helical" evidence="7">
    <location>
        <begin position="229"/>
        <end position="251"/>
    </location>
</feature>
<keyword evidence="3 7" id="KW-1133">Transmembrane helix</keyword>
<keyword evidence="9" id="KW-1185">Reference proteome</keyword>
<dbReference type="Pfam" id="PF07690">
    <property type="entry name" value="MFS_1"/>
    <property type="match status" value="1"/>
</dbReference>
<dbReference type="CDD" id="cd17321">
    <property type="entry name" value="MFS_MMR_MDR_like"/>
    <property type="match status" value="1"/>
</dbReference>
<accession>A0ABV3JTX0</accession>
<keyword evidence="4 7" id="KW-0472">Membrane</keyword>
<feature type="transmembrane region" description="Helical" evidence="7">
    <location>
        <begin position="332"/>
        <end position="353"/>
    </location>
</feature>
<keyword evidence="5" id="KW-0046">Antibiotic resistance</keyword>
<feature type="region of interest" description="Disordered" evidence="6">
    <location>
        <begin position="1"/>
        <end position="31"/>
    </location>
</feature>
<feature type="transmembrane region" description="Helical" evidence="7">
    <location>
        <begin position="304"/>
        <end position="326"/>
    </location>
</feature>
<evidence type="ECO:0000256" key="3">
    <source>
        <dbReference type="ARBA" id="ARBA00022989"/>
    </source>
</evidence>
<organism evidence="8 9">
    <name type="scientific">Streptomyces orinoci</name>
    <name type="common">Streptoverticillium orinoci</name>
    <dbReference type="NCBI Taxonomy" id="67339"/>
    <lineage>
        <taxon>Bacteria</taxon>
        <taxon>Bacillati</taxon>
        <taxon>Actinomycetota</taxon>
        <taxon>Actinomycetes</taxon>
        <taxon>Kitasatosporales</taxon>
        <taxon>Streptomycetaceae</taxon>
        <taxon>Streptomyces</taxon>
    </lineage>
</organism>
<feature type="transmembrane region" description="Helical" evidence="7">
    <location>
        <begin position="162"/>
        <end position="185"/>
    </location>
</feature>
<feature type="compositionally biased region" description="Low complexity" evidence="6">
    <location>
        <begin position="17"/>
        <end position="30"/>
    </location>
</feature>
<feature type="transmembrane region" description="Helical" evidence="7">
    <location>
        <begin position="391"/>
        <end position="410"/>
    </location>
</feature>
<evidence type="ECO:0000256" key="5">
    <source>
        <dbReference type="ARBA" id="ARBA00023251"/>
    </source>
</evidence>
<name>A0ABV3JTX0_STRON</name>
<evidence type="ECO:0000313" key="8">
    <source>
        <dbReference type="EMBL" id="MEV5505060.1"/>
    </source>
</evidence>
<reference evidence="8 9" key="1">
    <citation type="submission" date="2024-06" db="EMBL/GenBank/DDBJ databases">
        <title>The Natural Products Discovery Center: Release of the First 8490 Sequenced Strains for Exploring Actinobacteria Biosynthetic Diversity.</title>
        <authorList>
            <person name="Kalkreuter E."/>
            <person name="Kautsar S.A."/>
            <person name="Yang D."/>
            <person name="Bader C.D."/>
            <person name="Teijaro C.N."/>
            <person name="Fluegel L."/>
            <person name="Davis C.M."/>
            <person name="Simpson J.R."/>
            <person name="Lauterbach L."/>
            <person name="Steele A.D."/>
            <person name="Gui C."/>
            <person name="Meng S."/>
            <person name="Li G."/>
            <person name="Viehrig K."/>
            <person name="Ye F."/>
            <person name="Su P."/>
            <person name="Kiefer A.F."/>
            <person name="Nichols A."/>
            <person name="Cepeda A.J."/>
            <person name="Yan W."/>
            <person name="Fan B."/>
            <person name="Jiang Y."/>
            <person name="Adhikari A."/>
            <person name="Zheng C.-J."/>
            <person name="Schuster L."/>
            <person name="Cowan T.M."/>
            <person name="Smanski M.J."/>
            <person name="Chevrette M.G."/>
            <person name="De Carvalho L.P.S."/>
            <person name="Shen B."/>
        </authorList>
    </citation>
    <scope>NUCLEOTIDE SEQUENCE [LARGE SCALE GENOMIC DNA]</scope>
    <source>
        <strain evidence="8 9">NPDC052347</strain>
    </source>
</reference>
<evidence type="ECO:0000313" key="9">
    <source>
        <dbReference type="Proteomes" id="UP001552594"/>
    </source>
</evidence>
<sequence>MTEILAEASPTRSVSKAGATDNAAAQGARGRPPRPAWLLAIVLTGQFMALLDVFIVNVAAPTIRTELHASGAGMQLIVAGYTIAYAVLLITGARLGARHGHRRLFLLGVALFTLASLSCGLAADTGQLIAFRFVQGAGSAMMLPQVLSLIQRTYTGSSRTRALGAYSAVLASGAAAGMIVGGVLVSADLYGLSWRPVFLVNVPIGVLLVALGLRLMPRDRRQAGEGSRGLDLPGLLLLAAAVTLFTVPMVLGQDQGWPLWCWASFALSAVLAVVFGAYESRLARRGGAPLISPVVLRAPGMPRAVARIGLSMAVNGAFLLVLSLHLQSALGFSAQQTGLAFVPMAALFGVIGLNWQRLPARWHGALAPVGLVLAAAGYLGLGLLLRGGGDGGAALYVLTAACGAGVSMAFSPTLTRALATVDPEHAADASGLLATTSQIGMLTGIAVFGAVYLGGAGGAGAHMAAHSLWITCLALGGTAVAAVGTGLVRPRR</sequence>
<evidence type="ECO:0000256" key="4">
    <source>
        <dbReference type="ARBA" id="ARBA00023136"/>
    </source>
</evidence>
<feature type="transmembrane region" description="Helical" evidence="7">
    <location>
        <begin position="36"/>
        <end position="60"/>
    </location>
</feature>
<feature type="transmembrane region" description="Helical" evidence="7">
    <location>
        <begin position="467"/>
        <end position="488"/>
    </location>
</feature>